<dbReference type="AlphaFoldDB" id="A0A830CKR1"/>
<sequence length="213" mass="24211">ITPHNRINKCARFFFCVLLRHIHNVRFYHNRPITVRMEGGDRPVVTQAVLAADHAEAHHVLLVVQDLEPLGAARRRQAGDHAHLPETAHVAVADDDVAAPEEDLVGLRLVEASHDGPHGVHRRSDRLHRRRAALVGRQRVGVVVHDVFRHRDVAGNRADHGRFERLFLVQTGRRRGGAAGGVIYGADSMKLKRTRHFFFLISLSDFWYLKERK</sequence>
<evidence type="ECO:0000313" key="2">
    <source>
        <dbReference type="Proteomes" id="UP000653305"/>
    </source>
</evidence>
<accession>A0A830CKR1</accession>
<comment type="caution">
    <text evidence="1">The sequence shown here is derived from an EMBL/GenBank/DDBJ whole genome shotgun (WGS) entry which is preliminary data.</text>
</comment>
<protein>
    <submittedName>
        <fullName evidence="1">Abscisic acid receptor pyl6</fullName>
    </submittedName>
</protein>
<organism evidence="1 2">
    <name type="scientific">Phtheirospermum japonicum</name>
    <dbReference type="NCBI Taxonomy" id="374723"/>
    <lineage>
        <taxon>Eukaryota</taxon>
        <taxon>Viridiplantae</taxon>
        <taxon>Streptophyta</taxon>
        <taxon>Embryophyta</taxon>
        <taxon>Tracheophyta</taxon>
        <taxon>Spermatophyta</taxon>
        <taxon>Magnoliopsida</taxon>
        <taxon>eudicotyledons</taxon>
        <taxon>Gunneridae</taxon>
        <taxon>Pentapetalae</taxon>
        <taxon>asterids</taxon>
        <taxon>lamiids</taxon>
        <taxon>Lamiales</taxon>
        <taxon>Orobanchaceae</taxon>
        <taxon>Orobanchaceae incertae sedis</taxon>
        <taxon>Phtheirospermum</taxon>
    </lineage>
</organism>
<evidence type="ECO:0000313" key="1">
    <source>
        <dbReference type="EMBL" id="GFP96834.1"/>
    </source>
</evidence>
<keyword evidence="1" id="KW-0675">Receptor</keyword>
<reference evidence="1" key="1">
    <citation type="submission" date="2020-07" db="EMBL/GenBank/DDBJ databases">
        <title>Ethylene signaling mediates host invasion by parasitic plants.</title>
        <authorList>
            <person name="Yoshida S."/>
        </authorList>
    </citation>
    <scope>NUCLEOTIDE SEQUENCE</scope>
    <source>
        <strain evidence="1">Okayama</strain>
    </source>
</reference>
<name>A0A830CKR1_9LAMI</name>
<dbReference type="Proteomes" id="UP000653305">
    <property type="component" value="Unassembled WGS sequence"/>
</dbReference>
<dbReference type="EMBL" id="BMAC01000458">
    <property type="protein sequence ID" value="GFP96834.1"/>
    <property type="molecule type" value="Genomic_DNA"/>
</dbReference>
<feature type="non-terminal residue" evidence="1">
    <location>
        <position position="1"/>
    </location>
</feature>
<dbReference type="OrthoDB" id="1750799at2759"/>
<keyword evidence="2" id="KW-1185">Reference proteome</keyword>
<proteinExistence type="predicted"/>
<gene>
    <name evidence="1" type="ORF">PHJA_001827500</name>
</gene>